<dbReference type="VEuPathDB" id="GiardiaDB:SS50377_26670"/>
<dbReference type="GO" id="GO:0004691">
    <property type="term" value="F:cAMP-dependent protein kinase activity"/>
    <property type="evidence" value="ECO:0007669"/>
    <property type="project" value="TreeGrafter"/>
</dbReference>
<feature type="domain" description="Protein kinase" evidence="6">
    <location>
        <begin position="15"/>
        <end position="271"/>
    </location>
</feature>
<evidence type="ECO:0000256" key="2">
    <source>
        <dbReference type="ARBA" id="ARBA00022679"/>
    </source>
</evidence>
<keyword evidence="2" id="KW-0808">Transferase</keyword>
<evidence type="ECO:0000259" key="6">
    <source>
        <dbReference type="PROSITE" id="PS50011"/>
    </source>
</evidence>
<evidence type="ECO:0000256" key="5">
    <source>
        <dbReference type="ARBA" id="ARBA00022840"/>
    </source>
</evidence>
<keyword evidence="1" id="KW-0723">Serine/threonine-protein kinase</keyword>
<keyword evidence="4 8" id="KW-0418">Kinase</keyword>
<dbReference type="OrthoDB" id="63267at2759"/>
<evidence type="ECO:0000313" key="9">
    <source>
        <dbReference type="EMBL" id="KAH0570390.1"/>
    </source>
</evidence>
<dbReference type="PROSITE" id="PS51285">
    <property type="entry name" value="AGC_KINASE_CTER"/>
    <property type="match status" value="1"/>
</dbReference>
<evidence type="ECO:0000256" key="4">
    <source>
        <dbReference type="ARBA" id="ARBA00022777"/>
    </source>
</evidence>
<dbReference type="InterPro" id="IPR000719">
    <property type="entry name" value="Prot_kinase_dom"/>
</dbReference>
<accession>V6LWX2</accession>
<evidence type="ECO:0000313" key="8">
    <source>
        <dbReference type="EMBL" id="EST49147.1"/>
    </source>
</evidence>
<evidence type="ECO:0000256" key="3">
    <source>
        <dbReference type="ARBA" id="ARBA00022741"/>
    </source>
</evidence>
<dbReference type="InterPro" id="IPR008271">
    <property type="entry name" value="Ser/Thr_kinase_AS"/>
</dbReference>
<feature type="domain" description="AGC-kinase C-terminal" evidence="7">
    <location>
        <begin position="272"/>
        <end position="342"/>
    </location>
</feature>
<sequence>MATPAPPSDSTLESYQVIQLIAAGSFGKVNLVRNTANNAIYAMKSLNKIKLIMMNQVTNTQNEANLLKQAISPFIVKLYQTLITSTHVHLVFEFVPGGELFYHLRKFGKFTNEVARFYIAELVVALGNCHDKLGCIYRDLKPENVLLDKKGHVKLSDFGFAKQTQNLTFTLLGTPEYLSPEVIKCIGHNKSTDWWSLGILTYELLCGVPPFYDDDAQAVCKKILVGKIAFPKGIEPNAVDFILKLLQQDKDKRLGSNVLTGTKDIKGHPFFTGVNWGYIEKKLVKPPIVPVVKNDQDLEFWADAAEELVDDEVEIQDMKDAGECADIPTTEAGINKLFEGFM</sequence>
<dbReference type="PROSITE" id="PS50011">
    <property type="entry name" value="PROTEIN_KINASE_DOM"/>
    <property type="match status" value="1"/>
</dbReference>
<reference evidence="8 9" key="1">
    <citation type="journal article" date="2014" name="PLoS Genet.">
        <title>The Genome of Spironucleus salmonicida Highlights a Fish Pathogen Adapted to Fluctuating Environments.</title>
        <authorList>
            <person name="Xu F."/>
            <person name="Jerlstrom-Hultqvist J."/>
            <person name="Einarsson E."/>
            <person name="Astvaldsson A."/>
            <person name="Svard S.G."/>
            <person name="Andersson J.O."/>
        </authorList>
    </citation>
    <scope>NUCLEOTIDE SEQUENCE</scope>
    <source>
        <strain evidence="9">ATCC 50377</strain>
    </source>
</reference>
<evidence type="ECO:0000259" key="7">
    <source>
        <dbReference type="PROSITE" id="PS51285"/>
    </source>
</evidence>
<name>V6LWX2_9EUKA</name>
<organism evidence="8">
    <name type="scientific">Spironucleus salmonicida</name>
    <dbReference type="NCBI Taxonomy" id="348837"/>
    <lineage>
        <taxon>Eukaryota</taxon>
        <taxon>Metamonada</taxon>
        <taxon>Diplomonadida</taxon>
        <taxon>Hexamitidae</taxon>
        <taxon>Hexamitinae</taxon>
        <taxon>Spironucleus</taxon>
    </lineage>
</organism>
<evidence type="ECO:0000256" key="1">
    <source>
        <dbReference type="ARBA" id="ARBA00022527"/>
    </source>
</evidence>
<dbReference type="InterPro" id="IPR000961">
    <property type="entry name" value="AGC-kinase_C"/>
</dbReference>
<dbReference type="SUPFAM" id="SSF56112">
    <property type="entry name" value="Protein kinase-like (PK-like)"/>
    <property type="match status" value="1"/>
</dbReference>
<reference evidence="9" key="2">
    <citation type="submission" date="2020-12" db="EMBL/GenBank/DDBJ databases">
        <title>New Spironucleus salmonicida genome in near-complete chromosomes.</title>
        <authorList>
            <person name="Xu F."/>
            <person name="Kurt Z."/>
            <person name="Jimenez-Gonzalez A."/>
            <person name="Astvaldsson A."/>
            <person name="Andersson J.O."/>
            <person name="Svard S.G."/>
        </authorList>
    </citation>
    <scope>NUCLEOTIDE SEQUENCE</scope>
    <source>
        <strain evidence="9">ATCC 50377</strain>
    </source>
</reference>
<dbReference type="PANTHER" id="PTHR24353:SF37">
    <property type="entry name" value="CAMP-DEPENDENT PROTEIN KINASE CATALYTIC SUBUNIT PRKX"/>
    <property type="match status" value="1"/>
</dbReference>
<gene>
    <name evidence="8" type="ORF">SS50377_10359</name>
    <name evidence="9" type="ORF">SS50377_26670</name>
</gene>
<dbReference type="Gene3D" id="3.30.200.20">
    <property type="entry name" value="Phosphorylase Kinase, domain 1"/>
    <property type="match status" value="1"/>
</dbReference>
<dbReference type="Gene3D" id="1.10.510.10">
    <property type="entry name" value="Transferase(Phosphotransferase) domain 1"/>
    <property type="match status" value="1"/>
</dbReference>
<keyword evidence="10" id="KW-1185">Reference proteome</keyword>
<dbReference type="AlphaFoldDB" id="V6LWX2"/>
<protein>
    <submittedName>
        <fullName evidence="8">Kinase, AGC PKA</fullName>
    </submittedName>
</protein>
<dbReference type="EMBL" id="AUWU02000007">
    <property type="protein sequence ID" value="KAH0570390.1"/>
    <property type="molecule type" value="Genomic_DNA"/>
</dbReference>
<dbReference type="Pfam" id="PF00069">
    <property type="entry name" value="Pkinase"/>
    <property type="match status" value="1"/>
</dbReference>
<dbReference type="EMBL" id="KI545953">
    <property type="protein sequence ID" value="EST49147.1"/>
    <property type="molecule type" value="Genomic_DNA"/>
</dbReference>
<dbReference type="PROSITE" id="PS00108">
    <property type="entry name" value="PROTEIN_KINASE_ST"/>
    <property type="match status" value="1"/>
</dbReference>
<proteinExistence type="predicted"/>
<dbReference type="SMART" id="SM00220">
    <property type="entry name" value="S_TKc"/>
    <property type="match status" value="1"/>
</dbReference>
<dbReference type="PANTHER" id="PTHR24353">
    <property type="entry name" value="CYCLIC NUCLEOTIDE-DEPENDENT PROTEIN KINASE"/>
    <property type="match status" value="1"/>
</dbReference>
<dbReference type="GO" id="GO:0005524">
    <property type="term" value="F:ATP binding"/>
    <property type="evidence" value="ECO:0007669"/>
    <property type="project" value="UniProtKB-KW"/>
</dbReference>
<evidence type="ECO:0000313" key="10">
    <source>
        <dbReference type="Proteomes" id="UP000018208"/>
    </source>
</evidence>
<dbReference type="InterPro" id="IPR011009">
    <property type="entry name" value="Kinase-like_dom_sf"/>
</dbReference>
<dbReference type="Proteomes" id="UP000018208">
    <property type="component" value="Unassembled WGS sequence"/>
</dbReference>
<keyword evidence="3" id="KW-0547">Nucleotide-binding</keyword>
<dbReference type="GO" id="GO:0005952">
    <property type="term" value="C:cAMP-dependent protein kinase complex"/>
    <property type="evidence" value="ECO:0007669"/>
    <property type="project" value="TreeGrafter"/>
</dbReference>
<keyword evidence="5" id="KW-0067">ATP-binding</keyword>
<dbReference type="FunFam" id="1.10.510.10:FF:000008">
    <property type="entry name" value="Non-specific serine/threonine protein kinase"/>
    <property type="match status" value="1"/>
</dbReference>